<dbReference type="Proteomes" id="UP000663879">
    <property type="component" value="Unassembled WGS sequence"/>
</dbReference>
<keyword evidence="1" id="KW-0732">Signal</keyword>
<feature type="signal peptide" evidence="1">
    <location>
        <begin position="1"/>
        <end position="20"/>
    </location>
</feature>
<accession>A0A813RLF6</accession>
<evidence type="ECO:0000256" key="1">
    <source>
        <dbReference type="SAM" id="SignalP"/>
    </source>
</evidence>
<reference evidence="2" key="1">
    <citation type="submission" date="2021-02" db="EMBL/GenBank/DDBJ databases">
        <authorList>
            <person name="Nowell W R."/>
        </authorList>
    </citation>
    <scope>NUCLEOTIDE SEQUENCE</scope>
    <source>
        <strain evidence="2">Ploen Becks lab</strain>
    </source>
</reference>
<protein>
    <submittedName>
        <fullName evidence="2">Uncharacterized protein</fullName>
    </submittedName>
</protein>
<gene>
    <name evidence="2" type="ORF">OXX778_LOCUS5598</name>
</gene>
<feature type="chain" id="PRO_5032695527" evidence="1">
    <location>
        <begin position="21"/>
        <end position="330"/>
    </location>
</feature>
<comment type="caution">
    <text evidence="2">The sequence shown here is derived from an EMBL/GenBank/DDBJ whole genome shotgun (WGS) entry which is preliminary data.</text>
</comment>
<evidence type="ECO:0000313" key="2">
    <source>
        <dbReference type="EMBL" id="CAF0783720.1"/>
    </source>
</evidence>
<keyword evidence="3" id="KW-1185">Reference proteome</keyword>
<dbReference type="SUPFAM" id="SSF57184">
    <property type="entry name" value="Growth factor receptor domain"/>
    <property type="match status" value="1"/>
</dbReference>
<dbReference type="AlphaFoldDB" id="A0A813RLF6"/>
<proteinExistence type="predicted"/>
<dbReference type="EMBL" id="CAJNOC010000621">
    <property type="protein sequence ID" value="CAF0783720.1"/>
    <property type="molecule type" value="Genomic_DNA"/>
</dbReference>
<evidence type="ECO:0000313" key="3">
    <source>
        <dbReference type="Proteomes" id="UP000663879"/>
    </source>
</evidence>
<sequence>MNKYLFCFFVALISVSYLKGQDQLICKKCPDNTVMDWKRCVVPVSDGQPCSPNAYSCKNSNYKCIRKTVSSSFTCDKCKDNQFITLFHQVCLDKIKDGELCENSFEECLNPDFSCLEDSHGDYRCGKCAKNQFLDETRDKCINKIKDGQICSSNLNKCENPGFTCLKLDNNNDDLRCGKCKATQNIDKSSNRCVDKIRTDKNTFGDGQPCPNESSYCKSSGYRCLRKNNQDRKFYCLKCGLNQFIDLSEYICKNKVKDGGECSSSSDQCESQSYSCLKKKDTDTQYFCLKCTEDQYIDFDDVCNDKIADGKPCKKGWGICQTLGYYCLEK</sequence>
<organism evidence="2 3">
    <name type="scientific">Brachionus calyciflorus</name>
    <dbReference type="NCBI Taxonomy" id="104777"/>
    <lineage>
        <taxon>Eukaryota</taxon>
        <taxon>Metazoa</taxon>
        <taxon>Spiralia</taxon>
        <taxon>Gnathifera</taxon>
        <taxon>Rotifera</taxon>
        <taxon>Eurotatoria</taxon>
        <taxon>Monogononta</taxon>
        <taxon>Pseudotrocha</taxon>
        <taxon>Ploima</taxon>
        <taxon>Brachionidae</taxon>
        <taxon>Brachionus</taxon>
    </lineage>
</organism>
<dbReference type="InterPro" id="IPR009030">
    <property type="entry name" value="Growth_fac_rcpt_cys_sf"/>
</dbReference>
<name>A0A813RLF6_9BILA</name>